<sequence length="1006" mass="104440">MDNDRGRRQRPDEDRIILFDILAQLGDRVSDTSPLEAAIESRAKALRDDVSSRGEVLAEGLLRCGLELPVKASTYATLAGLLTLGEERPEVTLAHRLAGGCVAALTAALKEGSARRARRALRYLSELALASVVSPTSFATLLVQLLTAAVDDLPRAGVIIDAATGVAEAKPAVTAGGTRVIHARAWELADVALSVLPWAADLLTDRAPDTLARALDLGDTLLGAWDASGWAALRVAEGSLGAWRMDELRAALTALRAPATTGGGGRWQVKAIAHAQGAFDIRLSAGQEVSLPDFSVPSHSRLVKYAPPAHMLRVLSRKMAAPAVKRTDEEGTHQDRKRVKTEAPQTDEAGADGAADGAAGESKDMEVEAAAGDDAAKPPAESFGAAELLVVGDLVTDILDNFTTAHVRAASGLLALPSVLAGVEPSTVDAAVVEGVLSCLLAVPSPSPPAVYYGCVFMDLCKARESRLPIKLLAAVEALFVEASSLTPESFDRLTEWFAYHLSHFGYKWNWDDWAVYADPVMVDKFPHRATFCRDVLARCVRASYVARIQRELPKEMGFFFPPPATPSDAHFLSDEAAVAVQEHLLKIVTGRGHLPPAQVAAWLASRLPTTSDGPLTGARARTWQLVTLVRSLLRAGCKTLSHFDTVAERYVELLQDLAGSGVPAAATVDADGNGDGDTPAAADADDGVAAKRALAREVARFWAASPLHILYVMDKLCTLRVLDYSSVLRQLLSTQALGGAVPLPLSACAAALKFERSWLWDALRHVLCRAAARLDAARTEALAAAAAGAQATEAESAAAGARIKAASESSAVLRAQLRGLLDMALRRLALVANTLSAAAAGGGSGAAAAADGSSPPAVDALPLDETPGVVMAEWAHRGDDPAAAAAMDTDTPTGGAEAGGGAAADGADGGDGADGADGAAPAATVDATSDADAEGALRRRRLWQWRVHGALKELGRAYGGAGAAAILTEMATDAAAAGGWRCPALATTLADAAAAAAADVTPVVL</sequence>
<reference evidence="1" key="1">
    <citation type="submission" date="2019-11" db="EMBL/GenBank/DDBJ databases">
        <title>Nori genome reveals adaptations in red seaweeds to the harsh intertidal environment.</title>
        <authorList>
            <person name="Wang D."/>
            <person name="Mao Y."/>
        </authorList>
    </citation>
    <scope>NUCLEOTIDE SEQUENCE</scope>
    <source>
        <tissue evidence="1">Gametophyte</tissue>
    </source>
</reference>
<comment type="caution">
    <text evidence="1">The sequence shown here is derived from an EMBL/GenBank/DDBJ whole genome shotgun (WGS) entry which is preliminary data.</text>
</comment>
<protein>
    <submittedName>
        <fullName evidence="1">Uncharacterized protein</fullName>
    </submittedName>
</protein>
<dbReference type="EMBL" id="CM020619">
    <property type="protein sequence ID" value="KAK1863691.1"/>
    <property type="molecule type" value="Genomic_DNA"/>
</dbReference>
<dbReference type="Proteomes" id="UP000798662">
    <property type="component" value="Chromosome 2"/>
</dbReference>
<name>A0ACC3C1Q0_PYRYE</name>
<accession>A0ACC3C1Q0</accession>
<evidence type="ECO:0000313" key="1">
    <source>
        <dbReference type="EMBL" id="KAK1863691.1"/>
    </source>
</evidence>
<proteinExistence type="predicted"/>
<organism evidence="1 2">
    <name type="scientific">Pyropia yezoensis</name>
    <name type="common">Susabi-nori</name>
    <name type="synonym">Porphyra yezoensis</name>
    <dbReference type="NCBI Taxonomy" id="2788"/>
    <lineage>
        <taxon>Eukaryota</taxon>
        <taxon>Rhodophyta</taxon>
        <taxon>Bangiophyceae</taxon>
        <taxon>Bangiales</taxon>
        <taxon>Bangiaceae</taxon>
        <taxon>Pyropia</taxon>
    </lineage>
</organism>
<evidence type="ECO:0000313" key="2">
    <source>
        <dbReference type="Proteomes" id="UP000798662"/>
    </source>
</evidence>
<keyword evidence="2" id="KW-1185">Reference proteome</keyword>
<gene>
    <name evidence="1" type="ORF">I4F81_006245</name>
</gene>